<proteinExistence type="predicted"/>
<name>A0A0F8Z306_9ZZZZ</name>
<gene>
    <name evidence="1" type="ORF">LCGC14_2823710</name>
</gene>
<dbReference type="EMBL" id="LAZR01053591">
    <property type="protein sequence ID" value="KKK80415.1"/>
    <property type="molecule type" value="Genomic_DNA"/>
</dbReference>
<accession>A0A0F8Z306</accession>
<feature type="non-terminal residue" evidence="1">
    <location>
        <position position="71"/>
    </location>
</feature>
<reference evidence="1" key="1">
    <citation type="journal article" date="2015" name="Nature">
        <title>Complex archaea that bridge the gap between prokaryotes and eukaryotes.</title>
        <authorList>
            <person name="Spang A."/>
            <person name="Saw J.H."/>
            <person name="Jorgensen S.L."/>
            <person name="Zaremba-Niedzwiedzka K."/>
            <person name="Martijn J."/>
            <person name="Lind A.E."/>
            <person name="van Eijk R."/>
            <person name="Schleper C."/>
            <person name="Guy L."/>
            <person name="Ettema T.J."/>
        </authorList>
    </citation>
    <scope>NUCLEOTIDE SEQUENCE</scope>
</reference>
<sequence>MSFGKPVSILDFRGGYNTRTPYELVKVNELQKAENAQWRDGLIQRGGHRRYATGFAAGDIILGVSPRFYTN</sequence>
<evidence type="ECO:0000313" key="1">
    <source>
        <dbReference type="EMBL" id="KKK80415.1"/>
    </source>
</evidence>
<protein>
    <submittedName>
        <fullName evidence="1">Uncharacterized protein</fullName>
    </submittedName>
</protein>
<dbReference type="AlphaFoldDB" id="A0A0F8Z306"/>
<comment type="caution">
    <text evidence="1">The sequence shown here is derived from an EMBL/GenBank/DDBJ whole genome shotgun (WGS) entry which is preliminary data.</text>
</comment>
<organism evidence="1">
    <name type="scientific">marine sediment metagenome</name>
    <dbReference type="NCBI Taxonomy" id="412755"/>
    <lineage>
        <taxon>unclassified sequences</taxon>
        <taxon>metagenomes</taxon>
        <taxon>ecological metagenomes</taxon>
    </lineage>
</organism>